<evidence type="ECO:0000313" key="3">
    <source>
        <dbReference type="EMBL" id="SCM76688.1"/>
    </source>
</evidence>
<evidence type="ECO:0000256" key="1">
    <source>
        <dbReference type="ARBA" id="ARBA00022723"/>
    </source>
</evidence>
<dbReference type="AlphaFoldDB" id="A0A212LGR3"/>
<dbReference type="InterPro" id="IPR006121">
    <property type="entry name" value="HMA_dom"/>
</dbReference>
<dbReference type="SUPFAM" id="SSF55008">
    <property type="entry name" value="HMA, heavy metal-associated domain"/>
    <property type="match status" value="1"/>
</dbReference>
<dbReference type="Gene3D" id="3.30.70.100">
    <property type="match status" value="1"/>
</dbReference>
<protein>
    <submittedName>
        <fullName evidence="3">Copper chaperone CopZ</fullName>
    </submittedName>
</protein>
<reference evidence="3" key="1">
    <citation type="submission" date="2016-08" db="EMBL/GenBank/DDBJ databases">
        <authorList>
            <person name="Seilhamer J.J."/>
        </authorList>
    </citation>
    <scope>NUCLEOTIDE SEQUENCE</scope>
    <source>
        <strain evidence="3">86</strain>
    </source>
</reference>
<dbReference type="RefSeq" id="WP_100080291.1">
    <property type="nucleotide sequence ID" value="NZ_LT608334.1"/>
</dbReference>
<organism evidence="3">
    <name type="scientific">uncultured Pleomorphomonas sp</name>
    <dbReference type="NCBI Taxonomy" id="442121"/>
    <lineage>
        <taxon>Bacteria</taxon>
        <taxon>Pseudomonadati</taxon>
        <taxon>Pseudomonadota</taxon>
        <taxon>Alphaproteobacteria</taxon>
        <taxon>Hyphomicrobiales</taxon>
        <taxon>Pleomorphomonadaceae</taxon>
        <taxon>Pleomorphomonas</taxon>
        <taxon>environmental samples</taxon>
    </lineage>
</organism>
<feature type="domain" description="HMA" evidence="2">
    <location>
        <begin position="1"/>
        <end position="63"/>
    </location>
</feature>
<accession>A0A212LGR3</accession>
<evidence type="ECO:0000259" key="2">
    <source>
        <dbReference type="PROSITE" id="PS50846"/>
    </source>
</evidence>
<dbReference type="PROSITE" id="PS01047">
    <property type="entry name" value="HMA_1"/>
    <property type="match status" value="1"/>
</dbReference>
<keyword evidence="1" id="KW-0479">Metal-binding</keyword>
<proteinExistence type="predicted"/>
<dbReference type="InterPro" id="IPR017969">
    <property type="entry name" value="Heavy-metal-associated_CS"/>
</dbReference>
<gene>
    <name evidence="3" type="primary">copZ</name>
    <name evidence="3" type="ORF">KL86PLE_40493</name>
</gene>
<dbReference type="EMBL" id="FMJD01000008">
    <property type="protein sequence ID" value="SCM76688.1"/>
    <property type="molecule type" value="Genomic_DNA"/>
</dbReference>
<dbReference type="PROSITE" id="PS50846">
    <property type="entry name" value="HMA_2"/>
    <property type="match status" value="1"/>
</dbReference>
<dbReference type="InterPro" id="IPR036163">
    <property type="entry name" value="HMA_dom_sf"/>
</dbReference>
<dbReference type="CDD" id="cd00371">
    <property type="entry name" value="HMA"/>
    <property type="match status" value="1"/>
</dbReference>
<sequence>MVELNVKGMMCGGCASSVEKAIKRVDADAAVKIDLASGKVSVETKADTKALGEAIEAAGYEVAA</sequence>
<name>A0A212LGR3_9HYPH</name>
<dbReference type="GO" id="GO:0046872">
    <property type="term" value="F:metal ion binding"/>
    <property type="evidence" value="ECO:0007669"/>
    <property type="project" value="UniProtKB-KW"/>
</dbReference>
<dbReference type="Pfam" id="PF00403">
    <property type="entry name" value="HMA"/>
    <property type="match status" value="1"/>
</dbReference>